<dbReference type="RefSeq" id="WP_058292258.1">
    <property type="nucleotide sequence ID" value="NZ_CP019865.1"/>
</dbReference>
<dbReference type="AlphaFoldDB" id="A0A0V8M5J9"/>
<evidence type="ECO:0000313" key="1">
    <source>
        <dbReference type="EMBL" id="KSV18825.1"/>
    </source>
</evidence>
<dbReference type="EMBL" id="JGYD01000010">
    <property type="protein sequence ID" value="KSV18825.1"/>
    <property type="molecule type" value="Genomic_DNA"/>
</dbReference>
<evidence type="ECO:0000313" key="2">
    <source>
        <dbReference type="Proteomes" id="UP000053577"/>
    </source>
</evidence>
<reference evidence="1 2" key="1">
    <citation type="journal article" date="2015" name="Sci. Rep.">
        <title>A comparative genomics and reductive dehalogenase gene transcription study of two chloroethene-respiring bacteria, Dehalococcoides mccartyi strains MB and 11a.</title>
        <authorList>
            <person name="Low A."/>
            <person name="Shen Z."/>
            <person name="Cheng D."/>
            <person name="Rogers M.J."/>
            <person name="Lee P.K."/>
            <person name="He J."/>
        </authorList>
    </citation>
    <scope>NUCLEOTIDE SEQUENCE [LARGE SCALE GENOMIC DNA]</scope>
    <source>
        <strain evidence="1 2">MB</strain>
    </source>
</reference>
<proteinExistence type="predicted"/>
<protein>
    <submittedName>
        <fullName evidence="1">Uncharacterized protein</fullName>
    </submittedName>
</protein>
<dbReference type="Proteomes" id="UP000053577">
    <property type="component" value="Unassembled WGS sequence"/>
</dbReference>
<comment type="caution">
    <text evidence="1">The sequence shown here is derived from an EMBL/GenBank/DDBJ whole genome shotgun (WGS) entry which is preliminary data.</text>
</comment>
<dbReference type="OrthoDB" id="164093at2"/>
<organism evidence="1 2">
    <name type="scientific">Dehalococcoides mccartyi</name>
    <dbReference type="NCBI Taxonomy" id="61435"/>
    <lineage>
        <taxon>Bacteria</taxon>
        <taxon>Bacillati</taxon>
        <taxon>Chloroflexota</taxon>
        <taxon>Dehalococcoidia</taxon>
        <taxon>Dehalococcoidales</taxon>
        <taxon>Dehalococcoidaceae</taxon>
        <taxon>Dehalococcoides</taxon>
    </lineage>
</organism>
<name>A0A0V8M5J9_9CHLR</name>
<dbReference type="Pfam" id="PF24175">
    <property type="entry name" value="SU10_adaptor"/>
    <property type="match status" value="1"/>
</dbReference>
<gene>
    <name evidence="1" type="ORF">DA01_02295</name>
</gene>
<dbReference type="PATRIC" id="fig|61435.5.peg.465"/>
<dbReference type="InterPro" id="IPR056209">
    <property type="entry name" value="SU10_adaptor"/>
</dbReference>
<accession>A0A0V8M5J9</accession>
<sequence>MNLVEMRTLVRRDLHDEDEANRRWTDAELDRHIKHALEELSRSVPFETECLIPVTDGDREFTLSTLEGFIRLQAVEYPIDSYPPVFHRFDCRADKLKLLDDILPEAGYIRLYYSAAHTMTEENTSLPSYLEDLVAIGAEGFASLEWAVFCVNRVNSGGTDTPKVFEAIGRERLAYFRNELKRLCSRNKVRVNTFFTPAV</sequence>